<gene>
    <name evidence="3" type="ORF">EKG83_30590</name>
</gene>
<protein>
    <recommendedName>
        <fullName evidence="2">Transposase DDE domain-containing protein</fullName>
    </recommendedName>
</protein>
<dbReference type="Pfam" id="PF13586">
    <property type="entry name" value="DDE_Tnp_1_2"/>
    <property type="match status" value="1"/>
</dbReference>
<dbReference type="InterPro" id="IPR025668">
    <property type="entry name" value="Tnp_DDE_dom"/>
</dbReference>
<dbReference type="AlphaFoldDB" id="A0A5Q0H4I2"/>
<evidence type="ECO:0000313" key="3">
    <source>
        <dbReference type="EMBL" id="QFZ21157.1"/>
    </source>
</evidence>
<dbReference type="KEGG" id="ssyi:EKG83_30590"/>
<organism evidence="3 4">
    <name type="scientific">Saccharothrix syringae</name>
    <name type="common">Nocardiopsis syringae</name>
    <dbReference type="NCBI Taxonomy" id="103733"/>
    <lineage>
        <taxon>Bacteria</taxon>
        <taxon>Bacillati</taxon>
        <taxon>Actinomycetota</taxon>
        <taxon>Actinomycetes</taxon>
        <taxon>Pseudonocardiales</taxon>
        <taxon>Pseudonocardiaceae</taxon>
        <taxon>Saccharothrix</taxon>
    </lineage>
</organism>
<evidence type="ECO:0000313" key="4">
    <source>
        <dbReference type="Proteomes" id="UP000325787"/>
    </source>
</evidence>
<proteinExistence type="predicted"/>
<keyword evidence="4" id="KW-1185">Reference proteome</keyword>
<dbReference type="OrthoDB" id="3566417at2"/>
<name>A0A5Q0H4I2_SACSY</name>
<feature type="domain" description="Transposase DDE" evidence="2">
    <location>
        <begin position="24"/>
        <end position="117"/>
    </location>
</feature>
<dbReference type="RefSeq" id="WP_084716601.1">
    <property type="nucleotide sequence ID" value="NZ_CP034550.1"/>
</dbReference>
<accession>A0A5Q0H4I2</accession>
<sequence>MSGRIHAAVDAAGLAFVLTPGPPADRAYSSQANRAYPRCRRITAVIPEKADQRANRKKGSAGGRPVSLDPARYRRRNTVERCFQQIRTWHGLATRYDKTPQSHEAGPHLRGAITWLKTPTSTT</sequence>
<feature type="region of interest" description="Disordered" evidence="1">
    <location>
        <begin position="48"/>
        <end position="72"/>
    </location>
</feature>
<dbReference type="Proteomes" id="UP000325787">
    <property type="component" value="Chromosome"/>
</dbReference>
<evidence type="ECO:0000259" key="2">
    <source>
        <dbReference type="Pfam" id="PF13586"/>
    </source>
</evidence>
<reference evidence="4" key="1">
    <citation type="journal article" date="2021" name="Curr. Microbiol.">
        <title>Complete genome of nocamycin-producing strain Saccharothrix syringae NRRL B-16468 reveals the biosynthetic potential for secondary metabolites.</title>
        <authorList>
            <person name="Mo X."/>
            <person name="Yang S."/>
        </authorList>
    </citation>
    <scope>NUCLEOTIDE SEQUENCE [LARGE SCALE GENOMIC DNA]</scope>
    <source>
        <strain evidence="4">ATCC 51364 / DSM 43886 / JCM 6844 / KCTC 9398 / NBRC 14523 / NRRL B-16468 / INA 2240</strain>
    </source>
</reference>
<evidence type="ECO:0000256" key="1">
    <source>
        <dbReference type="SAM" id="MobiDB-lite"/>
    </source>
</evidence>
<dbReference type="EMBL" id="CP034550">
    <property type="protein sequence ID" value="QFZ21157.1"/>
    <property type="molecule type" value="Genomic_DNA"/>
</dbReference>